<dbReference type="GO" id="GO:0038023">
    <property type="term" value="F:signaling receptor activity"/>
    <property type="evidence" value="ECO:0007669"/>
    <property type="project" value="TreeGrafter"/>
</dbReference>
<dbReference type="InterPro" id="IPR023393">
    <property type="entry name" value="START-like_dom_sf"/>
</dbReference>
<proteinExistence type="inferred from homology"/>
<evidence type="ECO:0000256" key="8">
    <source>
        <dbReference type="ARBA" id="ARBA00023272"/>
    </source>
</evidence>
<dbReference type="Gene3D" id="3.30.530.20">
    <property type="match status" value="1"/>
</dbReference>
<dbReference type="AlphaFoldDB" id="A0A4V4H9N4"/>
<evidence type="ECO:0000256" key="6">
    <source>
        <dbReference type="ARBA" id="ARBA00023170"/>
    </source>
</evidence>
<evidence type="ECO:0000256" key="4">
    <source>
        <dbReference type="ARBA" id="ARBA00022490"/>
    </source>
</evidence>
<dbReference type="GO" id="GO:0005737">
    <property type="term" value="C:cytoplasm"/>
    <property type="evidence" value="ECO:0007669"/>
    <property type="project" value="UniProtKB-SubCell"/>
</dbReference>
<evidence type="ECO:0000313" key="10">
    <source>
        <dbReference type="Proteomes" id="UP000317650"/>
    </source>
</evidence>
<dbReference type="PANTHER" id="PTHR31213">
    <property type="entry name" value="OS08G0374000 PROTEIN-RELATED"/>
    <property type="match status" value="1"/>
</dbReference>
<keyword evidence="4" id="KW-0963">Cytoplasm</keyword>
<comment type="caution">
    <text evidence="9">The sequence shown here is derived from an EMBL/GenBank/DDBJ whole genome shotgun (WGS) entry which is preliminary data.</text>
</comment>
<evidence type="ECO:0000256" key="1">
    <source>
        <dbReference type="ARBA" id="ARBA00004123"/>
    </source>
</evidence>
<gene>
    <name evidence="9" type="ORF">C4D60_Mb04t10280</name>
</gene>
<dbReference type="Proteomes" id="UP000317650">
    <property type="component" value="Chromosome 4"/>
</dbReference>
<dbReference type="GO" id="GO:0004864">
    <property type="term" value="F:protein phosphatase inhibitor activity"/>
    <property type="evidence" value="ECO:0007669"/>
    <property type="project" value="UniProtKB-KW"/>
</dbReference>
<dbReference type="InterPro" id="IPR019587">
    <property type="entry name" value="Polyketide_cyclase/dehydratase"/>
</dbReference>
<dbReference type="GO" id="GO:0010427">
    <property type="term" value="F:abscisic acid binding"/>
    <property type="evidence" value="ECO:0007669"/>
    <property type="project" value="TreeGrafter"/>
</dbReference>
<dbReference type="PANTHER" id="PTHR31213:SF138">
    <property type="entry name" value="ABSCISIC ACID RECEPTOR PYL6"/>
    <property type="match status" value="1"/>
</dbReference>
<reference evidence="9 10" key="1">
    <citation type="journal article" date="2019" name="Nat. Plants">
        <title>Genome sequencing of Musa balbisiana reveals subgenome evolution and function divergence in polyploid bananas.</title>
        <authorList>
            <person name="Yao X."/>
        </authorList>
    </citation>
    <scope>NUCLEOTIDE SEQUENCE [LARGE SCALE GENOMIC DNA]</scope>
    <source>
        <strain evidence="10">cv. DH-PKW</strain>
        <tissue evidence="9">Leaves</tissue>
    </source>
</reference>
<keyword evidence="8" id="KW-0650">Protein phosphatase inhibitor</keyword>
<dbReference type="CDD" id="cd07821">
    <property type="entry name" value="PYR_PYL_RCAR_like"/>
    <property type="match status" value="1"/>
</dbReference>
<evidence type="ECO:0000256" key="3">
    <source>
        <dbReference type="ARBA" id="ARBA00008594"/>
    </source>
</evidence>
<evidence type="ECO:0000313" key="9">
    <source>
        <dbReference type="EMBL" id="THU72265.1"/>
    </source>
</evidence>
<protein>
    <submittedName>
        <fullName evidence="9">Uncharacterized protein</fullName>
    </submittedName>
</protein>
<keyword evidence="6" id="KW-0675">Receptor</keyword>
<dbReference type="GO" id="GO:0005634">
    <property type="term" value="C:nucleus"/>
    <property type="evidence" value="ECO:0007669"/>
    <property type="project" value="UniProtKB-SubCell"/>
</dbReference>
<evidence type="ECO:0000256" key="7">
    <source>
        <dbReference type="ARBA" id="ARBA00023242"/>
    </source>
</evidence>
<comment type="subcellular location">
    <subcellularLocation>
        <location evidence="2">Cytoplasm</location>
    </subcellularLocation>
    <subcellularLocation>
        <location evidence="1">Nucleus</location>
    </subcellularLocation>
</comment>
<dbReference type="GO" id="GO:0009738">
    <property type="term" value="P:abscisic acid-activated signaling pathway"/>
    <property type="evidence" value="ECO:0007669"/>
    <property type="project" value="UniProtKB-KW"/>
</dbReference>
<evidence type="ECO:0000256" key="5">
    <source>
        <dbReference type="ARBA" id="ARBA00022682"/>
    </source>
</evidence>
<keyword evidence="5" id="KW-0938">Abscisic acid signaling pathway</keyword>
<dbReference type="EMBL" id="PYDT01000001">
    <property type="protein sequence ID" value="THU72265.1"/>
    <property type="molecule type" value="Genomic_DNA"/>
</dbReference>
<evidence type="ECO:0000256" key="2">
    <source>
        <dbReference type="ARBA" id="ARBA00004496"/>
    </source>
</evidence>
<sequence length="187" mass="20403">MQSLATMSLFTSPVEASPAMHEVMRRYHSRHKAPGQCGSANVQYVAAPLPVVWSLLRRFDRPQDYKRFLKGCRLRAGDGRVGSVREVTLVSGLPAGTSTERLDALDDERHVFSFSVVGGDRRLSNYRSTTSLHEGGGGEGTVMVELYVVDVPPGNTEEDTCKHNHQSKSSSEKILTTSIVTGLPNAS</sequence>
<name>A0A4V4H9N4_MUSBA</name>
<organism evidence="9 10">
    <name type="scientific">Musa balbisiana</name>
    <name type="common">Banana</name>
    <dbReference type="NCBI Taxonomy" id="52838"/>
    <lineage>
        <taxon>Eukaryota</taxon>
        <taxon>Viridiplantae</taxon>
        <taxon>Streptophyta</taxon>
        <taxon>Embryophyta</taxon>
        <taxon>Tracheophyta</taxon>
        <taxon>Spermatophyta</taxon>
        <taxon>Magnoliopsida</taxon>
        <taxon>Liliopsida</taxon>
        <taxon>Zingiberales</taxon>
        <taxon>Musaceae</taxon>
        <taxon>Musa</taxon>
    </lineage>
</organism>
<keyword evidence="10" id="KW-1185">Reference proteome</keyword>
<dbReference type="InterPro" id="IPR050279">
    <property type="entry name" value="Plant_def-hormone_signal"/>
</dbReference>
<dbReference type="SUPFAM" id="SSF55961">
    <property type="entry name" value="Bet v1-like"/>
    <property type="match status" value="1"/>
</dbReference>
<keyword evidence="7" id="KW-0539">Nucleus</keyword>
<dbReference type="Pfam" id="PF10604">
    <property type="entry name" value="Polyketide_cyc2"/>
    <property type="match status" value="1"/>
</dbReference>
<comment type="similarity">
    <text evidence="3">Belongs to the PYR/PYL/RCAR abscisic acid intracellular receptor family.</text>
</comment>
<accession>A0A4V4H9N4</accession>